<dbReference type="PANTHER" id="PTHR43445">
    <property type="entry name" value="UDP-N-ACETYLMURAMATE--L-ALANINE LIGASE-RELATED"/>
    <property type="match status" value="1"/>
</dbReference>
<evidence type="ECO:0008006" key="6">
    <source>
        <dbReference type="Google" id="ProtNLM"/>
    </source>
</evidence>
<evidence type="ECO:0000256" key="2">
    <source>
        <dbReference type="ARBA" id="ARBA00004752"/>
    </source>
</evidence>
<proteinExistence type="predicted"/>
<dbReference type="InterPro" id="IPR000713">
    <property type="entry name" value="Mur_ligase_N"/>
</dbReference>
<comment type="pathway">
    <text evidence="2">Cell wall biogenesis; peptidoglycan biosynthesis.</text>
</comment>
<feature type="domain" description="Mur ligase central" evidence="4">
    <location>
        <begin position="112"/>
        <end position="291"/>
    </location>
</feature>
<dbReference type="AlphaFoldDB" id="X0RKD2"/>
<evidence type="ECO:0000313" key="5">
    <source>
        <dbReference type="EMBL" id="GAF69289.1"/>
    </source>
</evidence>
<reference evidence="5" key="1">
    <citation type="journal article" date="2014" name="Front. Microbiol.">
        <title>High frequency of phylogenetically diverse reductive dehalogenase-homologous genes in deep subseafloor sedimentary metagenomes.</title>
        <authorList>
            <person name="Kawai M."/>
            <person name="Futagami T."/>
            <person name="Toyoda A."/>
            <person name="Takaki Y."/>
            <person name="Nishi S."/>
            <person name="Hori S."/>
            <person name="Arai W."/>
            <person name="Tsubouchi T."/>
            <person name="Morono Y."/>
            <person name="Uchiyama I."/>
            <person name="Ito T."/>
            <person name="Fujiyama A."/>
            <person name="Inagaki F."/>
            <person name="Takami H."/>
        </authorList>
    </citation>
    <scope>NUCLEOTIDE SEQUENCE</scope>
    <source>
        <strain evidence="5">Expedition CK06-06</strain>
    </source>
</reference>
<dbReference type="Gene3D" id="3.40.50.720">
    <property type="entry name" value="NAD(P)-binding Rossmann-like Domain"/>
    <property type="match status" value="1"/>
</dbReference>
<dbReference type="InterPro" id="IPR050061">
    <property type="entry name" value="MurCDEF_pg_biosynth"/>
</dbReference>
<dbReference type="GO" id="GO:0005524">
    <property type="term" value="F:ATP binding"/>
    <property type="evidence" value="ECO:0007669"/>
    <property type="project" value="InterPro"/>
</dbReference>
<dbReference type="SUPFAM" id="SSF53623">
    <property type="entry name" value="MurD-like peptide ligases, catalytic domain"/>
    <property type="match status" value="1"/>
</dbReference>
<dbReference type="PANTHER" id="PTHR43445:SF3">
    <property type="entry name" value="UDP-N-ACETYLMURAMATE--L-ALANINE LIGASE"/>
    <property type="match status" value="1"/>
</dbReference>
<comment type="caution">
    <text evidence="5">The sequence shown here is derived from an EMBL/GenBank/DDBJ whole genome shotgun (WGS) entry which is preliminary data.</text>
</comment>
<accession>X0RKD2</accession>
<organism evidence="5">
    <name type="scientific">marine sediment metagenome</name>
    <dbReference type="NCBI Taxonomy" id="412755"/>
    <lineage>
        <taxon>unclassified sequences</taxon>
        <taxon>metagenomes</taxon>
        <taxon>ecological metagenomes</taxon>
    </lineage>
</organism>
<gene>
    <name evidence="5" type="ORF">S01H1_12616</name>
</gene>
<protein>
    <recommendedName>
        <fullName evidence="6">UDP-N-acetylmuramate--L-alanine ligase</fullName>
    </recommendedName>
</protein>
<dbReference type="SUPFAM" id="SSF51984">
    <property type="entry name" value="MurCD N-terminal domain"/>
    <property type="match status" value="1"/>
</dbReference>
<feature type="domain" description="Mur ligase N-terminal catalytic" evidence="3">
    <location>
        <begin position="6"/>
        <end position="108"/>
    </location>
</feature>
<evidence type="ECO:0000259" key="3">
    <source>
        <dbReference type="Pfam" id="PF01225"/>
    </source>
</evidence>
<dbReference type="GO" id="GO:0008763">
    <property type="term" value="F:UDP-N-acetylmuramate-L-alanine ligase activity"/>
    <property type="evidence" value="ECO:0007669"/>
    <property type="project" value="InterPro"/>
</dbReference>
<comment type="subcellular location">
    <subcellularLocation>
        <location evidence="1">Cytoplasm</location>
    </subcellularLocation>
</comment>
<feature type="non-terminal residue" evidence="5">
    <location>
        <position position="321"/>
    </location>
</feature>
<dbReference type="Pfam" id="PF01225">
    <property type="entry name" value="Mur_ligase"/>
    <property type="match status" value="1"/>
</dbReference>
<name>X0RKD2_9ZZZZ</name>
<dbReference type="Gene3D" id="3.40.1190.10">
    <property type="entry name" value="Mur-like, catalytic domain"/>
    <property type="match status" value="1"/>
</dbReference>
<dbReference type="NCBIfam" id="TIGR01082">
    <property type="entry name" value="murC"/>
    <property type="match status" value="1"/>
</dbReference>
<dbReference type="Pfam" id="PF08245">
    <property type="entry name" value="Mur_ligase_M"/>
    <property type="match status" value="1"/>
</dbReference>
<dbReference type="InterPro" id="IPR036565">
    <property type="entry name" value="Mur-like_cat_sf"/>
</dbReference>
<dbReference type="EMBL" id="BARS01006485">
    <property type="protein sequence ID" value="GAF69289.1"/>
    <property type="molecule type" value="Genomic_DNA"/>
</dbReference>
<evidence type="ECO:0000259" key="4">
    <source>
        <dbReference type="Pfam" id="PF08245"/>
    </source>
</evidence>
<dbReference type="InterPro" id="IPR013221">
    <property type="entry name" value="Mur_ligase_cen"/>
</dbReference>
<dbReference type="GO" id="GO:0005737">
    <property type="term" value="C:cytoplasm"/>
    <property type="evidence" value="ECO:0007669"/>
    <property type="project" value="UniProtKB-SubCell"/>
</dbReference>
<sequence>MYQKTHVHLMGIGGIGMSGIAKILRSQGYTVSGCDTNHEQPTIKELKTTGCHIYKGNNTSECADSTIEVLVYSSAINDSNPEIQAAQEKGIPTIPRASMLAEIMRTKYSIAVTGAHGKTTTTSFISHIMIEAQLDPTVIIGGHLHNISSNAQLGTGEFLVAEADESDRSFLKLYPTLAVVTNIDLEHLETYTDIDDIKQSYAEFLSHVPFYGKAIVCLDDPHIRSLLPLHQVKTIKYALDHKEAELYGDDLILEKDHSTCTVYHNQEKLGTLTLTMPGKHNMLNALGALAVTLDVGVSFETAVLALKNFKGIDRRFSYKGT</sequence>
<evidence type="ECO:0000256" key="1">
    <source>
        <dbReference type="ARBA" id="ARBA00004496"/>
    </source>
</evidence>
<dbReference type="InterPro" id="IPR005758">
    <property type="entry name" value="UDP-N-AcMur_Ala_ligase_MurC"/>
</dbReference>